<proteinExistence type="predicted"/>
<dbReference type="PROSITE" id="PS50977">
    <property type="entry name" value="HTH_TETR_2"/>
    <property type="match status" value="1"/>
</dbReference>
<evidence type="ECO:0000259" key="2">
    <source>
        <dbReference type="PROSITE" id="PS50977"/>
    </source>
</evidence>
<dbReference type="SUPFAM" id="SSF46689">
    <property type="entry name" value="Homeodomain-like"/>
    <property type="match status" value="1"/>
</dbReference>
<name>A0A3B0VMV5_9ZZZZ</name>
<dbReference type="InterPro" id="IPR009057">
    <property type="entry name" value="Homeodomain-like_sf"/>
</dbReference>
<dbReference type="SUPFAM" id="SSF48498">
    <property type="entry name" value="Tetracyclin repressor-like, C-terminal domain"/>
    <property type="match status" value="1"/>
</dbReference>
<dbReference type="InterPro" id="IPR041474">
    <property type="entry name" value="NicS_C"/>
</dbReference>
<dbReference type="Gene3D" id="1.10.357.10">
    <property type="entry name" value="Tetracycline Repressor, domain 2"/>
    <property type="match status" value="1"/>
</dbReference>
<dbReference type="AlphaFoldDB" id="A0A3B0VMV5"/>
<sequence length="191" mass="21916">MLSNKQKILQVAFQLFSDKGFSHVSIAQIAQQAKVAKSLIFHHFSNKHELWQEVKEAAFSSYANQQLDLFDKAKTPEELISKSIYKYFEFLKNNPDILRLHAWSDLENDSSCGKFDKPLIERGTYIIKQAQDAGIFRKDFEPVNLIVAFIAAINTYMSSKAHFSQWSDDLYSENSTFVDDFVGFIINGVKT</sequence>
<keyword evidence="1" id="KW-0238">DNA-binding</keyword>
<dbReference type="PANTHER" id="PTHR30328">
    <property type="entry name" value="TRANSCRIPTIONAL REPRESSOR"/>
    <property type="match status" value="1"/>
</dbReference>
<dbReference type="PRINTS" id="PR00455">
    <property type="entry name" value="HTHTETR"/>
</dbReference>
<evidence type="ECO:0000256" key="1">
    <source>
        <dbReference type="ARBA" id="ARBA00023125"/>
    </source>
</evidence>
<dbReference type="Pfam" id="PF00440">
    <property type="entry name" value="TetR_N"/>
    <property type="match status" value="1"/>
</dbReference>
<dbReference type="InterPro" id="IPR050109">
    <property type="entry name" value="HTH-type_TetR-like_transc_reg"/>
</dbReference>
<accession>A0A3B0VMV5</accession>
<gene>
    <name evidence="3" type="ORF">MNBD_GAMMA01-764</name>
</gene>
<dbReference type="EMBL" id="UOEW01000011">
    <property type="protein sequence ID" value="VAW32964.1"/>
    <property type="molecule type" value="Genomic_DNA"/>
</dbReference>
<protein>
    <recommendedName>
        <fullName evidence="2">HTH tetR-type domain-containing protein</fullName>
    </recommendedName>
</protein>
<reference evidence="3" key="1">
    <citation type="submission" date="2018-06" db="EMBL/GenBank/DDBJ databases">
        <authorList>
            <person name="Zhirakovskaya E."/>
        </authorList>
    </citation>
    <scope>NUCLEOTIDE SEQUENCE</scope>
</reference>
<dbReference type="Pfam" id="PF17938">
    <property type="entry name" value="TetR_C_29"/>
    <property type="match status" value="1"/>
</dbReference>
<dbReference type="GO" id="GO:0003677">
    <property type="term" value="F:DNA binding"/>
    <property type="evidence" value="ECO:0007669"/>
    <property type="project" value="UniProtKB-KW"/>
</dbReference>
<evidence type="ECO:0000313" key="3">
    <source>
        <dbReference type="EMBL" id="VAW32964.1"/>
    </source>
</evidence>
<dbReference type="InterPro" id="IPR001647">
    <property type="entry name" value="HTH_TetR"/>
</dbReference>
<feature type="domain" description="HTH tetR-type" evidence="2">
    <location>
        <begin position="2"/>
        <end position="62"/>
    </location>
</feature>
<dbReference type="Gene3D" id="1.10.10.60">
    <property type="entry name" value="Homeodomain-like"/>
    <property type="match status" value="1"/>
</dbReference>
<organism evidence="3">
    <name type="scientific">hydrothermal vent metagenome</name>
    <dbReference type="NCBI Taxonomy" id="652676"/>
    <lineage>
        <taxon>unclassified sequences</taxon>
        <taxon>metagenomes</taxon>
        <taxon>ecological metagenomes</taxon>
    </lineage>
</organism>
<dbReference type="InterPro" id="IPR036271">
    <property type="entry name" value="Tet_transcr_reg_TetR-rel_C_sf"/>
</dbReference>
<dbReference type="PANTHER" id="PTHR30328:SF54">
    <property type="entry name" value="HTH-TYPE TRANSCRIPTIONAL REPRESSOR SCO4008"/>
    <property type="match status" value="1"/>
</dbReference>